<reference evidence="2 3" key="1">
    <citation type="journal article" date="2015" name="Nat. Commun.">
        <title>Lucilia cuprina genome unlocks parasitic fly biology to underpin future interventions.</title>
        <authorList>
            <person name="Anstead C.A."/>
            <person name="Korhonen P.K."/>
            <person name="Young N.D."/>
            <person name="Hall R.S."/>
            <person name="Jex A.R."/>
            <person name="Murali S.C."/>
            <person name="Hughes D.S."/>
            <person name="Lee S.F."/>
            <person name="Perry T."/>
            <person name="Stroehlein A.J."/>
            <person name="Ansell B.R."/>
            <person name="Breugelmans B."/>
            <person name="Hofmann A."/>
            <person name="Qu J."/>
            <person name="Dugan S."/>
            <person name="Lee S.L."/>
            <person name="Chao H."/>
            <person name="Dinh H."/>
            <person name="Han Y."/>
            <person name="Doddapaneni H.V."/>
            <person name="Worley K.C."/>
            <person name="Muzny D.M."/>
            <person name="Ioannidis P."/>
            <person name="Waterhouse R.M."/>
            <person name="Zdobnov E.M."/>
            <person name="James P.J."/>
            <person name="Bagnall N.H."/>
            <person name="Kotze A.C."/>
            <person name="Gibbs R.A."/>
            <person name="Richards S."/>
            <person name="Batterham P."/>
            <person name="Gasser R.B."/>
        </authorList>
    </citation>
    <scope>NUCLEOTIDE SEQUENCE [LARGE SCALE GENOMIC DNA]</scope>
    <source>
        <strain evidence="2 3">LS</strain>
        <tissue evidence="2">Full body</tissue>
    </source>
</reference>
<gene>
    <name evidence="2" type="ORF">FF38_05321</name>
</gene>
<sequence>MSVRPSESEQVCSEEVRNSPDGRLQFTPHLYSNDTWSISKVVNNFDLIDKYSNYEQLFPFGVDRALTRQTDRNG</sequence>
<dbReference type="STRING" id="7375.A0A0L0BTU8"/>
<dbReference type="AlphaFoldDB" id="A0A0L0BTU8"/>
<accession>A0A0L0BTU8</accession>
<organism evidence="2 3">
    <name type="scientific">Lucilia cuprina</name>
    <name type="common">Green bottle fly</name>
    <name type="synonym">Australian sheep blowfly</name>
    <dbReference type="NCBI Taxonomy" id="7375"/>
    <lineage>
        <taxon>Eukaryota</taxon>
        <taxon>Metazoa</taxon>
        <taxon>Ecdysozoa</taxon>
        <taxon>Arthropoda</taxon>
        <taxon>Hexapoda</taxon>
        <taxon>Insecta</taxon>
        <taxon>Pterygota</taxon>
        <taxon>Neoptera</taxon>
        <taxon>Endopterygota</taxon>
        <taxon>Diptera</taxon>
        <taxon>Brachycera</taxon>
        <taxon>Muscomorpha</taxon>
        <taxon>Oestroidea</taxon>
        <taxon>Calliphoridae</taxon>
        <taxon>Luciliinae</taxon>
        <taxon>Lucilia</taxon>
    </lineage>
</organism>
<evidence type="ECO:0000256" key="1">
    <source>
        <dbReference type="SAM" id="MobiDB-lite"/>
    </source>
</evidence>
<evidence type="ECO:0000313" key="3">
    <source>
        <dbReference type="Proteomes" id="UP000037069"/>
    </source>
</evidence>
<proteinExistence type="predicted"/>
<feature type="region of interest" description="Disordered" evidence="1">
    <location>
        <begin position="1"/>
        <end position="20"/>
    </location>
</feature>
<evidence type="ECO:0000313" key="2">
    <source>
        <dbReference type="EMBL" id="KNC22649.1"/>
    </source>
</evidence>
<dbReference type="OrthoDB" id="2359033at2759"/>
<dbReference type="Proteomes" id="UP000037069">
    <property type="component" value="Unassembled WGS sequence"/>
</dbReference>
<name>A0A0L0BTU8_LUCCU</name>
<comment type="caution">
    <text evidence="2">The sequence shown here is derived from an EMBL/GenBank/DDBJ whole genome shotgun (WGS) entry which is preliminary data.</text>
</comment>
<dbReference type="EMBL" id="JRES01001467">
    <property type="protein sequence ID" value="KNC22649.1"/>
    <property type="molecule type" value="Genomic_DNA"/>
</dbReference>
<protein>
    <submittedName>
        <fullName evidence="2">Uncharacterized protein</fullName>
    </submittedName>
</protein>
<keyword evidence="3" id="KW-1185">Reference proteome</keyword>